<dbReference type="GO" id="GO:0022857">
    <property type="term" value="F:transmembrane transporter activity"/>
    <property type="evidence" value="ECO:0007669"/>
    <property type="project" value="TreeGrafter"/>
</dbReference>
<dbReference type="EMBL" id="CAJNJA010000859">
    <property type="protein sequence ID" value="CAE7155709.1"/>
    <property type="molecule type" value="Genomic_DNA"/>
</dbReference>
<dbReference type="InterPro" id="IPR000731">
    <property type="entry name" value="SSD"/>
</dbReference>
<evidence type="ECO:0000256" key="4">
    <source>
        <dbReference type="ARBA" id="ARBA00023136"/>
    </source>
</evidence>
<feature type="transmembrane region" description="Helical" evidence="8">
    <location>
        <begin position="831"/>
        <end position="852"/>
    </location>
</feature>
<feature type="transmembrane region" description="Helical" evidence="8">
    <location>
        <begin position="262"/>
        <end position="279"/>
    </location>
</feature>
<keyword evidence="3 8" id="KW-1133">Transmembrane helix</keyword>
<evidence type="ECO:0000256" key="1">
    <source>
        <dbReference type="ARBA" id="ARBA00004141"/>
    </source>
</evidence>
<evidence type="ECO:0000256" key="5">
    <source>
        <dbReference type="ARBA" id="ARBA00023180"/>
    </source>
</evidence>
<dbReference type="Gene3D" id="1.20.1640.10">
    <property type="entry name" value="Multidrug efflux transporter AcrB transmembrane domain"/>
    <property type="match status" value="2"/>
</dbReference>
<feature type="transmembrane region" description="Helical" evidence="8">
    <location>
        <begin position="897"/>
        <end position="925"/>
    </location>
</feature>
<feature type="region of interest" description="Disordered" evidence="7">
    <location>
        <begin position="1044"/>
        <end position="1081"/>
    </location>
</feature>
<keyword evidence="4 8" id="KW-0472">Membrane</keyword>
<evidence type="ECO:0000256" key="2">
    <source>
        <dbReference type="ARBA" id="ARBA00022692"/>
    </source>
</evidence>
<feature type="compositionally biased region" description="Basic and acidic residues" evidence="7">
    <location>
        <begin position="1066"/>
        <end position="1081"/>
    </location>
</feature>
<feature type="non-terminal residue" evidence="10">
    <location>
        <position position="1081"/>
    </location>
</feature>
<dbReference type="Pfam" id="PF12349">
    <property type="entry name" value="Sterol-sensing"/>
    <property type="match status" value="1"/>
</dbReference>
<evidence type="ECO:0000256" key="7">
    <source>
        <dbReference type="SAM" id="MobiDB-lite"/>
    </source>
</evidence>
<dbReference type="AlphaFoldDB" id="A0A812ISP3"/>
<dbReference type="PANTHER" id="PTHR45951">
    <property type="entry name" value="PROTEIN DISPATCHED-RELATED"/>
    <property type="match status" value="1"/>
</dbReference>
<dbReference type="PANTHER" id="PTHR45951:SF7">
    <property type="entry name" value="SSD DOMAIN-CONTAINING PROTEIN"/>
    <property type="match status" value="1"/>
</dbReference>
<organism evidence="10 11">
    <name type="scientific">Symbiodinium necroappetens</name>
    <dbReference type="NCBI Taxonomy" id="1628268"/>
    <lineage>
        <taxon>Eukaryota</taxon>
        <taxon>Sar</taxon>
        <taxon>Alveolata</taxon>
        <taxon>Dinophyceae</taxon>
        <taxon>Suessiales</taxon>
        <taxon>Symbiodiniaceae</taxon>
        <taxon>Symbiodinium</taxon>
    </lineage>
</organism>
<evidence type="ECO:0000256" key="6">
    <source>
        <dbReference type="ARBA" id="ARBA00038046"/>
    </source>
</evidence>
<dbReference type="SUPFAM" id="SSF82866">
    <property type="entry name" value="Multidrug efflux transporter AcrB transmembrane domain"/>
    <property type="match status" value="2"/>
</dbReference>
<comment type="subcellular location">
    <subcellularLocation>
        <location evidence="1">Membrane</location>
        <topology evidence="1">Multi-pass membrane protein</topology>
    </subcellularLocation>
</comment>
<keyword evidence="11" id="KW-1185">Reference proteome</keyword>
<name>A0A812ISP3_9DINO</name>
<feature type="transmembrane region" description="Helical" evidence="8">
    <location>
        <begin position="799"/>
        <end position="819"/>
    </location>
</feature>
<comment type="similarity">
    <text evidence="6">Belongs to the dispatched family.</text>
</comment>
<keyword evidence="5" id="KW-0325">Glycoprotein</keyword>
<dbReference type="Proteomes" id="UP000601435">
    <property type="component" value="Unassembled WGS sequence"/>
</dbReference>
<comment type="caution">
    <text evidence="10">The sequence shown here is derived from an EMBL/GenBank/DDBJ whole genome shotgun (WGS) entry which is preliminary data.</text>
</comment>
<feature type="transmembrane region" description="Helical" evidence="8">
    <location>
        <begin position="462"/>
        <end position="482"/>
    </location>
</feature>
<feature type="region of interest" description="Disordered" evidence="7">
    <location>
        <begin position="946"/>
        <end position="968"/>
    </location>
</feature>
<feature type="transmembrane region" description="Helical" evidence="8">
    <location>
        <begin position="873"/>
        <end position="891"/>
    </location>
</feature>
<feature type="domain" description="SSD" evidence="9">
    <location>
        <begin position="323"/>
        <end position="421"/>
    </location>
</feature>
<dbReference type="OrthoDB" id="429851at2759"/>
<gene>
    <name evidence="10" type="primary">disp1</name>
    <name evidence="10" type="ORF">SNEC2469_LOCUS264</name>
</gene>
<protein>
    <submittedName>
        <fullName evidence="10">Disp1 protein</fullName>
    </submittedName>
</protein>
<feature type="transmembrane region" description="Helical" evidence="8">
    <location>
        <begin position="285"/>
        <end position="305"/>
    </location>
</feature>
<evidence type="ECO:0000256" key="8">
    <source>
        <dbReference type="SAM" id="Phobius"/>
    </source>
</evidence>
<feature type="transmembrane region" description="Helical" evidence="8">
    <location>
        <begin position="317"/>
        <end position="337"/>
    </location>
</feature>
<proteinExistence type="inferred from homology"/>
<evidence type="ECO:0000256" key="3">
    <source>
        <dbReference type="ARBA" id="ARBA00022989"/>
    </source>
</evidence>
<feature type="transmembrane region" description="Helical" evidence="8">
    <location>
        <begin position="396"/>
        <end position="419"/>
    </location>
</feature>
<evidence type="ECO:0000259" key="9">
    <source>
        <dbReference type="PROSITE" id="PS50156"/>
    </source>
</evidence>
<evidence type="ECO:0000313" key="10">
    <source>
        <dbReference type="EMBL" id="CAE7155709.1"/>
    </source>
</evidence>
<evidence type="ECO:0000313" key="11">
    <source>
        <dbReference type="Proteomes" id="UP000601435"/>
    </source>
</evidence>
<dbReference type="InterPro" id="IPR053958">
    <property type="entry name" value="HMGCR/SNAP/NPC1-like_SSD"/>
</dbReference>
<dbReference type="GO" id="GO:0016020">
    <property type="term" value="C:membrane"/>
    <property type="evidence" value="ECO:0007669"/>
    <property type="project" value="UniProtKB-SubCell"/>
</dbReference>
<dbReference type="InterPro" id="IPR004869">
    <property type="entry name" value="MMPL_dom"/>
</dbReference>
<accession>A0A812ISP3</accession>
<dbReference type="PROSITE" id="PS50156">
    <property type="entry name" value="SSD"/>
    <property type="match status" value="1"/>
</dbReference>
<dbReference type="InterPro" id="IPR052081">
    <property type="entry name" value="Dispatched_Hh_regulator"/>
</dbReference>
<dbReference type="Pfam" id="PF03176">
    <property type="entry name" value="MMPL"/>
    <property type="match status" value="1"/>
</dbReference>
<keyword evidence="2 8" id="KW-0812">Transmembrane</keyword>
<reference evidence="10" key="1">
    <citation type="submission" date="2021-02" db="EMBL/GenBank/DDBJ databases">
        <authorList>
            <person name="Dougan E. K."/>
            <person name="Rhodes N."/>
            <person name="Thang M."/>
            <person name="Chan C."/>
        </authorList>
    </citation>
    <scope>NUCLEOTIDE SEQUENCE</scope>
</reference>
<sequence length="1081" mass="121326">EKCPWKNAARRQDAKLWSNQACSDAEHMARRRRHAMLASQTCGDLEGDNAGHAFYARRRVLDRVVPHPFVMAVPMPFYTTLDPVESDQRQECRDSMIGRRRWSGGCECRRRNSPRDLPKGWSCQGDSVSFTGDNLGREELVLFPKRFPNLFSVVGDDDAGSCKIRDHGICTTRNTQVKSLHTLFFFGFPLKNVNKHWSGLKAETGRNEASDYIMEWIFNTYNDLLVGLNDKAKGGVMSFDANSLQNGSPLLKQYIAYNIPRDARWITASIFFMLGYISYTTGSVFLGVSIIAMIVFAFGPALLLYTIVFGQRYIGLLHLNGLFIILGVGVDDAFVILDAYGQEKAEAEAEGRPTNFSAIMSPAVHHASKACLCTSLTTFFAFASNSVSDFPSIRTFGMFCACLIITNFVIDFSFFLAIVCASERLKKPKPPTSSAIEEADTLRPMEKWFHDTFFLFVKTFKFPLLGVFGVWAAVCMWTATYITPDPNMPKVFMPSDNYERFLPTLAKRYEKTFNPFRLKVRIHLGVDADEPINRGTTPDYNDCFFNCAGQKPNYVDLFATAGELTPEKRSKQMRMQNVVQRLCDMLEDASEWDGDESRLSEHQREYPFLRVASAEDLAGLPPVKCVFRDFEHWIITMNVAAKQTMGTLEGFPSSKFCCGGDSHFVQFLSSPMPPSNKMYQSGQRNMEFFQDEVFFDRVDGELVLRAIVIEVALKTTWQIPYLDGIELNRHWDKFIQEFAAREAKQERIPLLPKAIFATDMFAFHWFQVQDAMNAEVFDGIKLSLFLAFLVLLGATQNVVLALISVSCIVAIVSSVLAFAVCMDWKTSVSEAIIYVMVIGLSVDYVIHLGDAYQECPDESREDRVQFMVTKMGVSVISGAISSAGAAIFMTFCQSLFLVKFGIVICFVISVSVVTSLVFFSALLLVAGPSGEFGSLGPVLLLLKPRKQPPAETEEDTSQPAPEEPQKVQPRLYSSVVRYRKSLARASMANADARELARELGTLPHMELMLLRSLVHVRQEVVAFLIRAEAAGTFDSCHRAEELTAVSQSPGARQGAEMEYSETSRPVSHEESEVVDLRDLRE</sequence>